<evidence type="ECO:0000256" key="1">
    <source>
        <dbReference type="SAM" id="MobiDB-lite"/>
    </source>
</evidence>
<dbReference type="EMBL" id="JANPWB010000007">
    <property type="protein sequence ID" value="KAJ1169833.1"/>
    <property type="molecule type" value="Genomic_DNA"/>
</dbReference>
<accession>A0AAV7T056</accession>
<comment type="caution">
    <text evidence="2">The sequence shown here is derived from an EMBL/GenBank/DDBJ whole genome shotgun (WGS) entry which is preliminary data.</text>
</comment>
<feature type="region of interest" description="Disordered" evidence="1">
    <location>
        <begin position="1"/>
        <end position="57"/>
    </location>
</feature>
<protein>
    <submittedName>
        <fullName evidence="2">Uncharacterized protein</fullName>
    </submittedName>
</protein>
<keyword evidence="3" id="KW-1185">Reference proteome</keyword>
<name>A0AAV7T056_PLEWA</name>
<organism evidence="2 3">
    <name type="scientific">Pleurodeles waltl</name>
    <name type="common">Iberian ribbed newt</name>
    <dbReference type="NCBI Taxonomy" id="8319"/>
    <lineage>
        <taxon>Eukaryota</taxon>
        <taxon>Metazoa</taxon>
        <taxon>Chordata</taxon>
        <taxon>Craniata</taxon>
        <taxon>Vertebrata</taxon>
        <taxon>Euteleostomi</taxon>
        <taxon>Amphibia</taxon>
        <taxon>Batrachia</taxon>
        <taxon>Caudata</taxon>
        <taxon>Salamandroidea</taxon>
        <taxon>Salamandridae</taxon>
        <taxon>Pleurodelinae</taxon>
        <taxon>Pleurodeles</taxon>
    </lineage>
</organism>
<sequence length="117" mass="12350">MAPEVDGGMWPLDVQRLPQTVGAKDGDQSGAVRPAENAPGGDTGADGGAPDPGGVVQTPTILQAINDLKVTMEGKTGELKVDLALIRQDLRSTTHRVTEVEGRLSKQKIQLKHMENA</sequence>
<evidence type="ECO:0000313" key="3">
    <source>
        <dbReference type="Proteomes" id="UP001066276"/>
    </source>
</evidence>
<reference evidence="2" key="1">
    <citation type="journal article" date="2022" name="bioRxiv">
        <title>Sequencing and chromosome-scale assembly of the giantPleurodeles waltlgenome.</title>
        <authorList>
            <person name="Brown T."/>
            <person name="Elewa A."/>
            <person name="Iarovenko S."/>
            <person name="Subramanian E."/>
            <person name="Araus A.J."/>
            <person name="Petzold A."/>
            <person name="Susuki M."/>
            <person name="Suzuki K.-i.T."/>
            <person name="Hayashi T."/>
            <person name="Toyoda A."/>
            <person name="Oliveira C."/>
            <person name="Osipova E."/>
            <person name="Leigh N.D."/>
            <person name="Simon A."/>
            <person name="Yun M.H."/>
        </authorList>
    </citation>
    <scope>NUCLEOTIDE SEQUENCE</scope>
    <source>
        <strain evidence="2">20211129_DDA</strain>
        <tissue evidence="2">Liver</tissue>
    </source>
</reference>
<feature type="compositionally biased region" description="Gly residues" evidence="1">
    <location>
        <begin position="41"/>
        <end position="51"/>
    </location>
</feature>
<gene>
    <name evidence="2" type="ORF">NDU88_001721</name>
</gene>
<proteinExistence type="predicted"/>
<dbReference type="Proteomes" id="UP001066276">
    <property type="component" value="Chromosome 4_1"/>
</dbReference>
<dbReference type="AlphaFoldDB" id="A0AAV7T056"/>
<evidence type="ECO:0000313" key="2">
    <source>
        <dbReference type="EMBL" id="KAJ1169833.1"/>
    </source>
</evidence>